<protein>
    <recommendedName>
        <fullName evidence="5">Lipoprotein</fullName>
    </recommendedName>
</protein>
<accession>A0A3P1WMX9</accession>
<reference evidence="3 4" key="1">
    <citation type="submission" date="2018-11" db="EMBL/GenBank/DDBJ databases">
        <title>Genomes From Bacteria Associated with the Canine Oral Cavity: a Test Case for Automated Genome-Based Taxonomic Assignment.</title>
        <authorList>
            <person name="Coil D.A."/>
            <person name="Jospin G."/>
            <person name="Darling A.E."/>
            <person name="Wallis C."/>
            <person name="Davis I.J."/>
            <person name="Harris S."/>
            <person name="Eisen J.A."/>
            <person name="Holcombe L.J."/>
            <person name="O'Flynn C."/>
        </authorList>
    </citation>
    <scope>NUCLEOTIDE SEQUENCE [LARGE SCALE GENOMIC DNA]</scope>
    <source>
        <strain evidence="3 4">OH2822_COT-296</strain>
    </source>
</reference>
<feature type="chain" id="PRO_5039129486" description="Lipoprotein" evidence="2">
    <location>
        <begin position="23"/>
        <end position="159"/>
    </location>
</feature>
<organism evidence="3 4">
    <name type="scientific">Arachnia propionica</name>
    <dbReference type="NCBI Taxonomy" id="1750"/>
    <lineage>
        <taxon>Bacteria</taxon>
        <taxon>Bacillati</taxon>
        <taxon>Actinomycetota</taxon>
        <taxon>Actinomycetes</taxon>
        <taxon>Propionibacteriales</taxon>
        <taxon>Propionibacteriaceae</taxon>
        <taxon>Arachnia</taxon>
    </lineage>
</organism>
<evidence type="ECO:0000313" key="4">
    <source>
        <dbReference type="Proteomes" id="UP000280935"/>
    </source>
</evidence>
<evidence type="ECO:0000256" key="1">
    <source>
        <dbReference type="SAM" id="MobiDB-lite"/>
    </source>
</evidence>
<gene>
    <name evidence="3" type="ORF">EII35_15000</name>
</gene>
<dbReference type="RefSeq" id="WP_125229270.1">
    <property type="nucleotide sequence ID" value="NZ_RQYT01000068.1"/>
</dbReference>
<evidence type="ECO:0000256" key="2">
    <source>
        <dbReference type="SAM" id="SignalP"/>
    </source>
</evidence>
<dbReference type="OrthoDB" id="3254468at2"/>
<dbReference type="Proteomes" id="UP000280935">
    <property type="component" value="Unassembled WGS sequence"/>
</dbReference>
<sequence length="159" mass="17237">MKSRLTGAVVAGLAALALVSCGGSGPEPAPTRTEGDASPTATEDTRPPIEQIIGINLKMHRDVLPEGVEQPASWGAVAFNPDGTVTGDESLLYISNPTHWQRDDDLFKLCTEEACEYWSEWYVRKPEPVDGQLPTFELVFAGAKDEAGNEIIRVLQVIE</sequence>
<keyword evidence="2" id="KW-0732">Signal</keyword>
<feature type="region of interest" description="Disordered" evidence="1">
    <location>
        <begin position="23"/>
        <end position="45"/>
    </location>
</feature>
<dbReference type="EMBL" id="RQYT01000068">
    <property type="protein sequence ID" value="RRD47386.1"/>
    <property type="molecule type" value="Genomic_DNA"/>
</dbReference>
<evidence type="ECO:0000313" key="3">
    <source>
        <dbReference type="EMBL" id="RRD47386.1"/>
    </source>
</evidence>
<comment type="caution">
    <text evidence="3">The sequence shown here is derived from an EMBL/GenBank/DDBJ whole genome shotgun (WGS) entry which is preliminary data.</text>
</comment>
<dbReference type="PROSITE" id="PS51257">
    <property type="entry name" value="PROKAR_LIPOPROTEIN"/>
    <property type="match status" value="1"/>
</dbReference>
<evidence type="ECO:0008006" key="5">
    <source>
        <dbReference type="Google" id="ProtNLM"/>
    </source>
</evidence>
<feature type="signal peptide" evidence="2">
    <location>
        <begin position="1"/>
        <end position="22"/>
    </location>
</feature>
<proteinExistence type="predicted"/>
<name>A0A3P1WMX9_9ACTN</name>
<dbReference type="AlphaFoldDB" id="A0A3P1WMX9"/>